<comment type="cofactor">
    <cofactor evidence="1">
        <name>FMN</name>
        <dbReference type="ChEBI" id="CHEBI:58210"/>
    </cofactor>
</comment>
<feature type="binding site" evidence="7">
    <location>
        <position position="254"/>
    </location>
    <ligand>
        <name>FMN</name>
        <dbReference type="ChEBI" id="CHEBI:58210"/>
    </ligand>
</feature>
<evidence type="ECO:0000256" key="1">
    <source>
        <dbReference type="ARBA" id="ARBA00001917"/>
    </source>
</evidence>
<dbReference type="SUPFAM" id="SSF51395">
    <property type="entry name" value="FMN-linked oxidoreductases"/>
    <property type="match status" value="1"/>
</dbReference>
<evidence type="ECO:0000313" key="9">
    <source>
        <dbReference type="EMBL" id="PRY23645.1"/>
    </source>
</evidence>
<keyword evidence="10" id="KW-1185">Reference proteome</keyword>
<dbReference type="Gene3D" id="3.20.20.70">
    <property type="entry name" value="Aldolase class I"/>
    <property type="match status" value="1"/>
</dbReference>
<keyword evidence="3 7" id="KW-0288">FMN</keyword>
<reference evidence="9 10" key="1">
    <citation type="submission" date="2018-03" db="EMBL/GenBank/DDBJ databases">
        <title>Genomic Encyclopedia of Archaeal and Bacterial Type Strains, Phase II (KMG-II): from individual species to whole genera.</title>
        <authorList>
            <person name="Goeker M."/>
        </authorList>
    </citation>
    <scope>NUCLEOTIDE SEQUENCE [LARGE SCALE GENOMIC DNA]</scope>
    <source>
        <strain evidence="9 10">DSM 29328</strain>
    </source>
</reference>
<dbReference type="RefSeq" id="WP_106205039.1">
    <property type="nucleotide sequence ID" value="NZ_PVTD01000004.1"/>
</dbReference>
<name>A0A2T0RR21_9RHOB</name>
<feature type="binding site" evidence="7">
    <location>
        <position position="159"/>
    </location>
    <ligand>
        <name>FMN</name>
        <dbReference type="ChEBI" id="CHEBI:58210"/>
    </ligand>
</feature>
<keyword evidence="2 7" id="KW-0285">Flavoprotein</keyword>
<evidence type="ECO:0000313" key="10">
    <source>
        <dbReference type="Proteomes" id="UP000239480"/>
    </source>
</evidence>
<protein>
    <submittedName>
        <fullName evidence="9">L-lactate dehydrogenase (Cytochrome)</fullName>
    </submittedName>
</protein>
<evidence type="ECO:0000256" key="4">
    <source>
        <dbReference type="ARBA" id="ARBA00023002"/>
    </source>
</evidence>
<feature type="binding site" evidence="7">
    <location>
        <position position="133"/>
    </location>
    <ligand>
        <name>glyoxylate</name>
        <dbReference type="ChEBI" id="CHEBI:36655"/>
    </ligand>
</feature>
<dbReference type="InterPro" id="IPR013785">
    <property type="entry name" value="Aldolase_TIM"/>
</dbReference>
<feature type="binding site" evidence="7">
    <location>
        <position position="131"/>
    </location>
    <ligand>
        <name>FMN</name>
        <dbReference type="ChEBI" id="CHEBI:58210"/>
    </ligand>
</feature>
<evidence type="ECO:0000259" key="8">
    <source>
        <dbReference type="PROSITE" id="PS51349"/>
    </source>
</evidence>
<dbReference type="GO" id="GO:0010181">
    <property type="term" value="F:FMN binding"/>
    <property type="evidence" value="ECO:0007669"/>
    <property type="project" value="InterPro"/>
</dbReference>
<dbReference type="PANTHER" id="PTHR10578:SF107">
    <property type="entry name" value="2-HYDROXYACID OXIDASE 1"/>
    <property type="match status" value="1"/>
</dbReference>
<dbReference type="AlphaFoldDB" id="A0A2T0RR21"/>
<feature type="binding site" evidence="7">
    <location>
        <position position="28"/>
    </location>
    <ligand>
        <name>glyoxylate</name>
        <dbReference type="ChEBI" id="CHEBI:36655"/>
    </ligand>
</feature>
<dbReference type="Pfam" id="PF01070">
    <property type="entry name" value="FMN_dh"/>
    <property type="match status" value="1"/>
</dbReference>
<feature type="binding site" evidence="7">
    <location>
        <position position="281"/>
    </location>
    <ligand>
        <name>glyoxylate</name>
        <dbReference type="ChEBI" id="CHEBI:36655"/>
    </ligand>
</feature>
<sequence length="388" mass="42914">MSIETRYPSLAYLKAKARKRMPFFAWEYLESGTGAERLLDRNRQALDAVELMPRMARGRFTPELQTELFDRSWSVPFGAAPVGLSGLMWPDAEPFLARAAARTGMPYTLSTVANEAPETIGPLCDGNGWFQLYTPIDEEIRADVLRRAWESGFGTVMITLDVPVNSRRERQLAAGVSVPPQFTPQSIYRAAIRPHWSLATLARGLPRFKTLETYFPTKTFAGAARHVGRVIDGRPDWDMLRQMRDIWPGAFVLKGILDPEDARRAIEIGADGILVSNHGGRQFDAAPASIDALEGVAREVNGRAAVLFDSGIEGGLDMLRAFSRGADFCLLGRGFLYATAALGEGGPEHLYSILREDITINMVQLGATTIDQLRPSWHPKAQPLIPED</sequence>
<dbReference type="PANTHER" id="PTHR10578">
    <property type="entry name" value="S -2-HYDROXY-ACID OXIDASE-RELATED"/>
    <property type="match status" value="1"/>
</dbReference>
<evidence type="ECO:0000256" key="6">
    <source>
        <dbReference type="PIRSR" id="PIRSR000138-1"/>
    </source>
</evidence>
<dbReference type="InterPro" id="IPR000262">
    <property type="entry name" value="FMN-dep_DH"/>
</dbReference>
<dbReference type="InterPro" id="IPR037396">
    <property type="entry name" value="FMN_HAD"/>
</dbReference>
<feature type="binding site" evidence="7">
    <location>
        <begin position="332"/>
        <end position="333"/>
    </location>
    <ligand>
        <name>FMN</name>
        <dbReference type="ChEBI" id="CHEBI:58210"/>
    </ligand>
</feature>
<dbReference type="Proteomes" id="UP000239480">
    <property type="component" value="Unassembled WGS sequence"/>
</dbReference>
<feature type="binding site" evidence="7">
    <location>
        <position position="110"/>
    </location>
    <ligand>
        <name>FMN</name>
        <dbReference type="ChEBI" id="CHEBI:58210"/>
    </ligand>
</feature>
<evidence type="ECO:0000256" key="7">
    <source>
        <dbReference type="PIRSR" id="PIRSR000138-2"/>
    </source>
</evidence>
<dbReference type="InterPro" id="IPR012133">
    <property type="entry name" value="Alpha-hydoxy_acid_DH_FMN"/>
</dbReference>
<dbReference type="EMBL" id="PVTD01000004">
    <property type="protein sequence ID" value="PRY23645.1"/>
    <property type="molecule type" value="Genomic_DNA"/>
</dbReference>
<gene>
    <name evidence="9" type="ORF">CLV78_104136</name>
</gene>
<feature type="binding site" evidence="7">
    <location>
        <position position="278"/>
    </location>
    <ligand>
        <name>glyoxylate</name>
        <dbReference type="ChEBI" id="CHEBI:36655"/>
    </ligand>
</feature>
<dbReference type="PIRSF" id="PIRSF000138">
    <property type="entry name" value="Al-hdrx_acd_dh"/>
    <property type="match status" value="1"/>
</dbReference>
<comment type="caution">
    <text evidence="9">The sequence shown here is derived from an EMBL/GenBank/DDBJ whole genome shotgun (WGS) entry which is preliminary data.</text>
</comment>
<comment type="similarity">
    <text evidence="5">Belongs to the FMN-dependent alpha-hydroxy acid dehydrogenase family.</text>
</comment>
<dbReference type="PROSITE" id="PS51349">
    <property type="entry name" value="FMN_HYDROXY_ACID_DH_2"/>
    <property type="match status" value="1"/>
</dbReference>
<feature type="domain" description="FMN hydroxy acid dehydrogenase" evidence="8">
    <location>
        <begin position="2"/>
        <end position="383"/>
    </location>
</feature>
<evidence type="ECO:0000256" key="5">
    <source>
        <dbReference type="ARBA" id="ARBA00024042"/>
    </source>
</evidence>
<proteinExistence type="inferred from homology"/>
<dbReference type="GO" id="GO:0016491">
    <property type="term" value="F:oxidoreductase activity"/>
    <property type="evidence" value="ECO:0007669"/>
    <property type="project" value="UniProtKB-KW"/>
</dbReference>
<dbReference type="InterPro" id="IPR008259">
    <property type="entry name" value="FMN_hydac_DH_AS"/>
</dbReference>
<feature type="binding site" evidence="7">
    <location>
        <position position="168"/>
    </location>
    <ligand>
        <name>glyoxylate</name>
        <dbReference type="ChEBI" id="CHEBI:36655"/>
    </ligand>
</feature>
<dbReference type="CDD" id="cd02809">
    <property type="entry name" value="alpha_hydroxyacid_oxid_FMN"/>
    <property type="match status" value="1"/>
</dbReference>
<dbReference type="OrthoDB" id="9770452at2"/>
<accession>A0A2T0RR21</accession>
<evidence type="ECO:0000256" key="3">
    <source>
        <dbReference type="ARBA" id="ARBA00022643"/>
    </source>
</evidence>
<dbReference type="PROSITE" id="PS00557">
    <property type="entry name" value="FMN_HYDROXY_ACID_DH_1"/>
    <property type="match status" value="1"/>
</dbReference>
<organism evidence="9 10">
    <name type="scientific">Aliiruegeria haliotis</name>
    <dbReference type="NCBI Taxonomy" id="1280846"/>
    <lineage>
        <taxon>Bacteria</taxon>
        <taxon>Pseudomonadati</taxon>
        <taxon>Pseudomonadota</taxon>
        <taxon>Alphaproteobacteria</taxon>
        <taxon>Rhodobacterales</taxon>
        <taxon>Roseobacteraceae</taxon>
        <taxon>Aliiruegeria</taxon>
    </lineage>
</organism>
<feature type="binding site" evidence="7">
    <location>
        <position position="276"/>
    </location>
    <ligand>
        <name>FMN</name>
        <dbReference type="ChEBI" id="CHEBI:58210"/>
    </ligand>
</feature>
<evidence type="ECO:0000256" key="2">
    <source>
        <dbReference type="ARBA" id="ARBA00022630"/>
    </source>
</evidence>
<feature type="binding site" evidence="7">
    <location>
        <begin position="81"/>
        <end position="83"/>
    </location>
    <ligand>
        <name>FMN</name>
        <dbReference type="ChEBI" id="CHEBI:58210"/>
    </ligand>
</feature>
<keyword evidence="4" id="KW-0560">Oxidoreductase</keyword>
<feature type="active site" description="Proton acceptor" evidence="6">
    <location>
        <position position="278"/>
    </location>
</feature>